<reference evidence="1 2" key="1">
    <citation type="journal article" date="2023" name="Arcadia Sci">
        <title>De novo assembly of a long-read Amblyomma americanum tick genome.</title>
        <authorList>
            <person name="Chou S."/>
            <person name="Poskanzer K.E."/>
            <person name="Rollins M."/>
            <person name="Thuy-Boun P.S."/>
        </authorList>
    </citation>
    <scope>NUCLEOTIDE SEQUENCE [LARGE SCALE GENOMIC DNA]</scope>
    <source>
        <strain evidence="1">F_SG_1</strain>
        <tissue evidence="1">Salivary glands</tissue>
    </source>
</reference>
<dbReference type="Proteomes" id="UP001321473">
    <property type="component" value="Unassembled WGS sequence"/>
</dbReference>
<evidence type="ECO:0000313" key="2">
    <source>
        <dbReference type="Proteomes" id="UP001321473"/>
    </source>
</evidence>
<dbReference type="EMBL" id="JARKHS020006158">
    <property type="protein sequence ID" value="KAK8782907.1"/>
    <property type="molecule type" value="Genomic_DNA"/>
</dbReference>
<name>A0AAQ4F6Y0_AMBAM</name>
<evidence type="ECO:0000313" key="1">
    <source>
        <dbReference type="EMBL" id="KAK8782907.1"/>
    </source>
</evidence>
<protein>
    <submittedName>
        <fullName evidence="1">Uncharacterized protein</fullName>
    </submittedName>
</protein>
<dbReference type="AlphaFoldDB" id="A0AAQ4F6Y0"/>
<sequence>MVMKREYRGQRSAEAMKNYILEMLKDQVVEVPHEAEAQHVEMLSLTKLRRSSTGLVLTRLVLEWLQQRLHLPVGGARAMRSVRRVRGTKRVLNDMRVFVYFSI</sequence>
<accession>A0AAQ4F6Y0</accession>
<comment type="caution">
    <text evidence="1">The sequence shown here is derived from an EMBL/GenBank/DDBJ whole genome shotgun (WGS) entry which is preliminary data.</text>
</comment>
<proteinExistence type="predicted"/>
<keyword evidence="2" id="KW-1185">Reference proteome</keyword>
<gene>
    <name evidence="1" type="ORF">V5799_015751</name>
</gene>
<organism evidence="1 2">
    <name type="scientific">Amblyomma americanum</name>
    <name type="common">Lone star tick</name>
    <dbReference type="NCBI Taxonomy" id="6943"/>
    <lineage>
        <taxon>Eukaryota</taxon>
        <taxon>Metazoa</taxon>
        <taxon>Ecdysozoa</taxon>
        <taxon>Arthropoda</taxon>
        <taxon>Chelicerata</taxon>
        <taxon>Arachnida</taxon>
        <taxon>Acari</taxon>
        <taxon>Parasitiformes</taxon>
        <taxon>Ixodida</taxon>
        <taxon>Ixodoidea</taxon>
        <taxon>Ixodidae</taxon>
        <taxon>Amblyomminae</taxon>
        <taxon>Amblyomma</taxon>
    </lineage>
</organism>